<organism evidence="1 2">
    <name type="scientific">Diphasiastrum complanatum</name>
    <name type="common">Issler's clubmoss</name>
    <name type="synonym">Lycopodium complanatum</name>
    <dbReference type="NCBI Taxonomy" id="34168"/>
    <lineage>
        <taxon>Eukaryota</taxon>
        <taxon>Viridiplantae</taxon>
        <taxon>Streptophyta</taxon>
        <taxon>Embryophyta</taxon>
        <taxon>Tracheophyta</taxon>
        <taxon>Lycopodiopsida</taxon>
        <taxon>Lycopodiales</taxon>
        <taxon>Lycopodiaceae</taxon>
        <taxon>Lycopodioideae</taxon>
        <taxon>Diphasiastrum</taxon>
    </lineage>
</organism>
<name>A0ACC2BBG2_DIPCM</name>
<evidence type="ECO:0000313" key="2">
    <source>
        <dbReference type="Proteomes" id="UP001162992"/>
    </source>
</evidence>
<dbReference type="Proteomes" id="UP001162992">
    <property type="component" value="Chromosome 16"/>
</dbReference>
<dbReference type="EMBL" id="CM055107">
    <property type="protein sequence ID" value="KAJ7527062.1"/>
    <property type="molecule type" value="Genomic_DNA"/>
</dbReference>
<reference evidence="2" key="1">
    <citation type="journal article" date="2024" name="Proc. Natl. Acad. Sci. U.S.A.">
        <title>Extraordinary preservation of gene collinearity over three hundred million years revealed in homosporous lycophytes.</title>
        <authorList>
            <person name="Li C."/>
            <person name="Wickell D."/>
            <person name="Kuo L.Y."/>
            <person name="Chen X."/>
            <person name="Nie B."/>
            <person name="Liao X."/>
            <person name="Peng D."/>
            <person name="Ji J."/>
            <person name="Jenkins J."/>
            <person name="Williams M."/>
            <person name="Shu S."/>
            <person name="Plott C."/>
            <person name="Barry K."/>
            <person name="Rajasekar S."/>
            <person name="Grimwood J."/>
            <person name="Han X."/>
            <person name="Sun S."/>
            <person name="Hou Z."/>
            <person name="He W."/>
            <person name="Dai G."/>
            <person name="Sun C."/>
            <person name="Schmutz J."/>
            <person name="Leebens-Mack J.H."/>
            <person name="Li F.W."/>
            <person name="Wang L."/>
        </authorList>
    </citation>
    <scope>NUCLEOTIDE SEQUENCE [LARGE SCALE GENOMIC DNA]</scope>
    <source>
        <strain evidence="2">cv. PW_Plant_1</strain>
    </source>
</reference>
<keyword evidence="2" id="KW-1185">Reference proteome</keyword>
<gene>
    <name evidence="1" type="ORF">O6H91_16G034200</name>
</gene>
<accession>A0ACC2BBG2</accession>
<comment type="caution">
    <text evidence="1">The sequence shown here is derived from an EMBL/GenBank/DDBJ whole genome shotgun (WGS) entry which is preliminary data.</text>
</comment>
<evidence type="ECO:0000313" key="1">
    <source>
        <dbReference type="EMBL" id="KAJ7527062.1"/>
    </source>
</evidence>
<sequence length="507" mass="54294">MASSSYFARSISVSAESRRHWLPPAVRIQAEGGCASFLPRIAFRSDSSLSSLLIKDCSSLHRSIITTNPSRRPKECSLSINCTMTKDSQIQLDVLHDIIEGSLADHTTQGQHGVNYHHPSPGTDGYTFFMPCLNLIGEGSLKGAGAQIQELGFKKALIVTDKVLVKVGAAKAVTDVLDSIGVEYAIYDGTEPNPTDKQVEAGVEKFHENNCDFIVSFGGGSPHDCAKAIGVVAGNGGTIHDYEGLNKIKKPMVPVVALNTTAGTAAEITRFAIITDSSRHVKMAIIDWKVTPKISVNDPVLMVGMPKSLTAATGMDALTHAIEAYVSIGSNPVTDAAALHAMRLITTYLRDAVNDGKNMKARDMMAYAEFLAGMAFNSAGLGYVHAMAHQLGGLYNLPHGVCNAVLLPVVQEYNAKKVPHLFIDIAAAFGLKNVGEDGALAVEEVLASIRSLSKDVGIPKNLEILKVKPEDYELLAENAMKDACGFTNPRAPTKAEVVGLFRQAYEQ</sequence>
<proteinExistence type="predicted"/>
<protein>
    <submittedName>
        <fullName evidence="1">Uncharacterized protein</fullName>
    </submittedName>
</protein>